<evidence type="ECO:0000256" key="1">
    <source>
        <dbReference type="ARBA" id="ARBA00001936"/>
    </source>
</evidence>
<feature type="transmembrane region" description="Helical" evidence="18">
    <location>
        <begin position="491"/>
        <end position="510"/>
    </location>
</feature>
<evidence type="ECO:0000256" key="12">
    <source>
        <dbReference type="ARBA" id="ARBA00022989"/>
    </source>
</evidence>
<feature type="transmembrane region" description="Helical" evidence="18">
    <location>
        <begin position="123"/>
        <end position="144"/>
    </location>
</feature>
<comment type="pathway">
    <text evidence="4">Protein modification; protein glycosylation.</text>
</comment>
<dbReference type="UniPathway" id="UPA00378"/>
<feature type="transmembrane region" description="Helical" evidence="18">
    <location>
        <begin position="332"/>
        <end position="352"/>
    </location>
</feature>
<evidence type="ECO:0000256" key="17">
    <source>
        <dbReference type="SAM" id="MobiDB-lite"/>
    </source>
</evidence>
<feature type="transmembrane region" description="Helical" evidence="18">
    <location>
        <begin position="180"/>
        <end position="200"/>
    </location>
</feature>
<gene>
    <name evidence="22" type="ORF">GOC74_14175</name>
</gene>
<dbReference type="Pfam" id="PF02516">
    <property type="entry name" value="STT3"/>
    <property type="match status" value="1"/>
</dbReference>
<keyword evidence="12 18" id="KW-1133">Transmembrane helix</keyword>
<evidence type="ECO:0000313" key="23">
    <source>
        <dbReference type="Proteomes" id="UP000608662"/>
    </source>
</evidence>
<dbReference type="InterPro" id="IPR048307">
    <property type="entry name" value="STT3_N"/>
</dbReference>
<keyword evidence="13 18" id="KW-0472">Membrane</keyword>
<evidence type="ECO:0000256" key="18">
    <source>
        <dbReference type="SAM" id="Phobius"/>
    </source>
</evidence>
<evidence type="ECO:0000313" key="22">
    <source>
        <dbReference type="EMBL" id="NLV11072.1"/>
    </source>
</evidence>
<dbReference type="InterPro" id="IPR041154">
    <property type="entry name" value="AglB_P1"/>
</dbReference>
<dbReference type="GO" id="GO:0005886">
    <property type="term" value="C:plasma membrane"/>
    <property type="evidence" value="ECO:0007669"/>
    <property type="project" value="UniProtKB-SubCell"/>
</dbReference>
<feature type="region of interest" description="Disordered" evidence="17">
    <location>
        <begin position="965"/>
        <end position="1024"/>
    </location>
</feature>
<keyword evidence="11" id="KW-0460">Magnesium</keyword>
<evidence type="ECO:0000259" key="21">
    <source>
        <dbReference type="Pfam" id="PF22627"/>
    </source>
</evidence>
<keyword evidence="14" id="KW-0464">Manganese</keyword>
<dbReference type="PANTHER" id="PTHR13872">
    <property type="entry name" value="DOLICHYL-DIPHOSPHOOLIGOSACCHARIDE--PROTEIN GLYCOSYLTRANSFERASE SUBUNIT"/>
    <property type="match status" value="1"/>
</dbReference>
<dbReference type="Pfam" id="PF22627">
    <property type="entry name" value="AglB_core-like"/>
    <property type="match status" value="1"/>
</dbReference>
<comment type="cofactor">
    <cofactor evidence="2">
        <name>Mg(2+)</name>
        <dbReference type="ChEBI" id="CHEBI:18420"/>
    </cofactor>
</comment>
<feature type="compositionally biased region" description="Low complexity" evidence="17">
    <location>
        <begin position="985"/>
        <end position="1024"/>
    </location>
</feature>
<dbReference type="EMBL" id="WOYG01000001">
    <property type="protein sequence ID" value="NLV11072.1"/>
    <property type="molecule type" value="Genomic_DNA"/>
</dbReference>
<comment type="cofactor">
    <cofactor evidence="1">
        <name>Mn(2+)</name>
        <dbReference type="ChEBI" id="CHEBI:29035"/>
    </cofactor>
</comment>
<evidence type="ECO:0000256" key="6">
    <source>
        <dbReference type="ARBA" id="ARBA00012602"/>
    </source>
</evidence>
<dbReference type="Pfam" id="PF18079">
    <property type="entry name" value="AglB_L1"/>
    <property type="match status" value="1"/>
</dbReference>
<accession>A0A847TYJ9</accession>
<evidence type="ECO:0000256" key="16">
    <source>
        <dbReference type="ARBA" id="ARBA00034066"/>
    </source>
</evidence>
<evidence type="ECO:0000256" key="8">
    <source>
        <dbReference type="ARBA" id="ARBA00022679"/>
    </source>
</evidence>
<comment type="similarity">
    <text evidence="5">Belongs to the STT3 family.</text>
</comment>
<comment type="catalytic activity">
    <reaction evidence="16">
        <text>an archaeal dolichyl phosphooligosaccharide + [protein]-L-asparagine = an archaeal dolichyl phosphate + a glycoprotein with the oligosaccharide chain attached by N-beta-D-glycosyl linkage to a protein L-asparagine.</text>
        <dbReference type="EC" id="2.4.99.21"/>
    </reaction>
</comment>
<evidence type="ECO:0000259" key="20">
    <source>
        <dbReference type="Pfam" id="PF18079"/>
    </source>
</evidence>
<evidence type="ECO:0000259" key="19">
    <source>
        <dbReference type="Pfam" id="PF02516"/>
    </source>
</evidence>
<evidence type="ECO:0000256" key="5">
    <source>
        <dbReference type="ARBA" id="ARBA00010810"/>
    </source>
</evidence>
<dbReference type="Proteomes" id="UP000608662">
    <property type="component" value="Unassembled WGS sequence"/>
</dbReference>
<keyword evidence="8 22" id="KW-0808">Transferase</keyword>
<evidence type="ECO:0000256" key="14">
    <source>
        <dbReference type="ARBA" id="ARBA00023211"/>
    </source>
</evidence>
<proteinExistence type="inferred from homology"/>
<evidence type="ECO:0000256" key="11">
    <source>
        <dbReference type="ARBA" id="ARBA00022842"/>
    </source>
</evidence>
<dbReference type="Gene3D" id="3.40.50.12610">
    <property type="match status" value="1"/>
</dbReference>
<evidence type="ECO:0000256" key="9">
    <source>
        <dbReference type="ARBA" id="ARBA00022692"/>
    </source>
</evidence>
<dbReference type="InterPro" id="IPR054479">
    <property type="entry name" value="AglB-like_core"/>
</dbReference>
<comment type="subcellular location">
    <subcellularLocation>
        <location evidence="3">Cell membrane</location>
        <topology evidence="3">Multi-pass membrane protein</topology>
    </subcellularLocation>
</comment>
<dbReference type="InterPro" id="IPR026410">
    <property type="entry name" value="OlisacTrfase_arch"/>
</dbReference>
<feature type="transmembrane region" description="Helical" evidence="18">
    <location>
        <begin position="301"/>
        <end position="320"/>
    </location>
</feature>
<keyword evidence="9 18" id="KW-0812">Transmembrane</keyword>
<feature type="transmembrane region" description="Helical" evidence="18">
    <location>
        <begin position="428"/>
        <end position="444"/>
    </location>
</feature>
<dbReference type="Gene3D" id="2.60.40.3390">
    <property type="match status" value="1"/>
</dbReference>
<dbReference type="PANTHER" id="PTHR13872:SF1">
    <property type="entry name" value="DOLICHYL-DIPHOSPHOOLIGOSACCHARIDE--PROTEIN GLYCOSYLTRANSFERASE SUBUNIT STT3B"/>
    <property type="match status" value="1"/>
</dbReference>
<feature type="domain" description="Oligosaccharyl transferase STT3 N-terminal" evidence="19">
    <location>
        <begin position="49"/>
        <end position="508"/>
    </location>
</feature>
<keyword evidence="10" id="KW-0479">Metal-binding</keyword>
<dbReference type="AlphaFoldDB" id="A0A847TYJ9"/>
<feature type="transmembrane region" description="Helical" evidence="18">
    <location>
        <begin position="394"/>
        <end position="416"/>
    </location>
</feature>
<feature type="transmembrane region" description="Helical" evidence="18">
    <location>
        <begin position="151"/>
        <end position="168"/>
    </location>
</feature>
<feature type="transmembrane region" description="Helical" evidence="18">
    <location>
        <begin position="269"/>
        <end position="289"/>
    </location>
</feature>
<sequence length="1024" mass="111080">MSQRRGRLEDNDELERAVDLVQQYYHLAFGALLLGFTLWNRVRPWNNYIVDGEVLFNGNDAWYHYRSTAYTVRNWPQTMPFDPWTYFPHGTDVGQFGTLFDQLLATVALIVGLGSPSDNTVRLVVLFAPAVFALLTGLPTYVIGRRLGGRAGGVVALAVFALSAGSILQRSMVGFSDHHIAEVLFQTLGVLGVMVAVTVARRDRPVYEQFLDRDFEGLRSTLVWSALAGVAITLYLWVWPFGVLLLGIVGVYLLFQLTIEFVRGESPEHTAIAGAVALGVTGVLMFIPITAAEFRVGVFSLLHPTLAFGVAAGCVFMAWLARFWDDHDIDTVFYPLTILSVLVVGVVFAQLATPGIYDLFARNLVRIFGGVLGIGPSETAGTIGEITRMRQPAIALFQMHGFATFIALAAGVLIVVRNLIGSKVEPQQLLVVVWAAFVTAAAITQARFAYYLAVPIGGLTAYAVGSVLRYLADGDRSIVDGDGINVEAYQVLTVAAIAVLVVAPMVAVASPTNIDRYDSPGQGIEGWSDGLDWMEGNTPAEGTLGGAANELDYYGTFPNVGEFDYEDGQYGVLSWWDYGHWITAQGQRIPTANPFQQGATEAANFLLAPNETQANDVLDDVSENDSEAETRYVAVDWKMAETNGNVGGKFFAPPNFYDVSEVSQQDYYSPVYSSRAQSLRGPSFVHQRQAYYNSTVVRLYRYHGSAVEPRPIGVDWEPSTLQGRQVAQVDGRRAIFQTQTMEEARAYTANDSTSSVGGIGALPSERVPAMEHYRLVGTSEQSATASSQYNRGLLQSAAASGLGYQPVNSTAECTSDVTLRVAESGPGQIACLPEDIEQQVFHDTAPQWLKLFERVPGATVEGTGPENATVQATVEMYNPASNETFTYTQRTRTNDDGTFTMTVPYSTTGYDEFGPDNGYTNVSVRANSSYQFRAGSVDNGTLTQWSGTTDVSEGQVLGVDEEPAEVEMNSTEVDLRSSENETDATNSTSDTGGSETTDETGGTETTDETTTSTPETDTATESGN</sequence>
<protein>
    <recommendedName>
        <fullName evidence="6">dolichyl-phosphooligosaccharide-protein glycotransferase</fullName>
        <ecNumber evidence="6">2.4.99.21</ecNumber>
    </recommendedName>
    <alternativeName>
        <fullName evidence="15">Oligosaccharyl transferase</fullName>
    </alternativeName>
</protein>
<organism evidence="22 23">
    <name type="scientific">Halomicrobium mukohataei</name>
    <dbReference type="NCBI Taxonomy" id="57705"/>
    <lineage>
        <taxon>Archaea</taxon>
        <taxon>Methanobacteriati</taxon>
        <taxon>Methanobacteriota</taxon>
        <taxon>Stenosarchaea group</taxon>
        <taxon>Halobacteria</taxon>
        <taxon>Halobacteriales</taxon>
        <taxon>Haloarculaceae</taxon>
        <taxon>Halomicrobium</taxon>
    </lineage>
</organism>
<keyword evidence="7" id="KW-0328">Glycosyltransferase</keyword>
<evidence type="ECO:0000256" key="13">
    <source>
        <dbReference type="ARBA" id="ARBA00023136"/>
    </source>
</evidence>
<feature type="domain" description="AglB-like core" evidence="21">
    <location>
        <begin position="527"/>
        <end position="640"/>
    </location>
</feature>
<feature type="domain" description="Archaeal glycosylation protein B peripheral" evidence="20">
    <location>
        <begin position="857"/>
        <end position="945"/>
    </location>
</feature>
<evidence type="ECO:0000256" key="10">
    <source>
        <dbReference type="ARBA" id="ARBA00022723"/>
    </source>
</evidence>
<dbReference type="RefSeq" id="WP_170094730.1">
    <property type="nucleotide sequence ID" value="NZ_WOYG01000001.1"/>
</dbReference>
<feature type="transmembrane region" description="Helical" evidence="18">
    <location>
        <begin position="21"/>
        <end position="39"/>
    </location>
</feature>
<evidence type="ECO:0000256" key="7">
    <source>
        <dbReference type="ARBA" id="ARBA00022676"/>
    </source>
</evidence>
<comment type="caution">
    <text evidence="22">The sequence shown here is derived from an EMBL/GenBank/DDBJ whole genome shotgun (WGS) entry which is preliminary data.</text>
</comment>
<reference evidence="22" key="1">
    <citation type="submission" date="2019-12" db="EMBL/GenBank/DDBJ databases">
        <title>Whole-genome sequence of Halomicrobium mukohataei pws1.</title>
        <authorList>
            <person name="Verma D.K."/>
            <person name="Gopal K."/>
            <person name="Prasad E.S."/>
        </authorList>
    </citation>
    <scope>NUCLEOTIDE SEQUENCE</scope>
    <source>
        <strain evidence="22">Pws1</strain>
    </source>
</reference>
<dbReference type="GO" id="GO:0046872">
    <property type="term" value="F:metal ion binding"/>
    <property type="evidence" value="ECO:0007669"/>
    <property type="project" value="UniProtKB-KW"/>
</dbReference>
<evidence type="ECO:0000256" key="15">
    <source>
        <dbReference type="ARBA" id="ARBA00030679"/>
    </source>
</evidence>
<dbReference type="OrthoDB" id="82393at2157"/>
<dbReference type="NCBIfam" id="TIGR04154">
    <property type="entry name" value="archaeo_STT3"/>
    <property type="match status" value="1"/>
</dbReference>
<evidence type="ECO:0000256" key="3">
    <source>
        <dbReference type="ARBA" id="ARBA00004651"/>
    </source>
</evidence>
<dbReference type="InterPro" id="IPR003674">
    <property type="entry name" value="Oligo_trans_STT3"/>
</dbReference>
<evidence type="ECO:0000256" key="4">
    <source>
        <dbReference type="ARBA" id="ARBA00004922"/>
    </source>
</evidence>
<feature type="transmembrane region" description="Helical" evidence="18">
    <location>
        <begin position="244"/>
        <end position="262"/>
    </location>
</feature>
<dbReference type="GO" id="GO:0004576">
    <property type="term" value="F:oligosaccharyl transferase activity"/>
    <property type="evidence" value="ECO:0007669"/>
    <property type="project" value="InterPro"/>
</dbReference>
<feature type="transmembrane region" description="Helical" evidence="18">
    <location>
        <begin position="450"/>
        <end position="471"/>
    </location>
</feature>
<name>A0A847TYJ9_9EURY</name>
<evidence type="ECO:0000256" key="2">
    <source>
        <dbReference type="ARBA" id="ARBA00001946"/>
    </source>
</evidence>
<dbReference type="EC" id="2.4.99.21" evidence="6"/>